<dbReference type="GO" id="GO:0005694">
    <property type="term" value="C:chromosome"/>
    <property type="evidence" value="ECO:0007669"/>
    <property type="project" value="TreeGrafter"/>
</dbReference>
<protein>
    <submittedName>
        <fullName evidence="4">Chromosome partitioning protein ParB</fullName>
    </submittedName>
</protein>
<keyword evidence="5" id="KW-1185">Reference proteome</keyword>
<dbReference type="CDD" id="cd16407">
    <property type="entry name" value="ParB_N_like"/>
    <property type="match status" value="1"/>
</dbReference>
<dbReference type="PANTHER" id="PTHR33375:SF1">
    <property type="entry name" value="CHROMOSOME-PARTITIONING PROTEIN PARB-RELATED"/>
    <property type="match status" value="1"/>
</dbReference>
<evidence type="ECO:0000256" key="1">
    <source>
        <dbReference type="ARBA" id="ARBA00006295"/>
    </source>
</evidence>
<sequence length="308" mass="35566">MRAHIKLTTVADLFSTEESRADAQREKVLEVPLAEISDFPGHPFKVKADEAMLEMADSVKQYGVLVPGLVRPKPDGGYEMVAGHRRKKASELAGIETMPCIVRELDDDQATIIMVDSNLQRENISPSEKAFAYKMKLEAMKRQGQRTDLTSARVGRKLDNRESREILAEQVGESRNQISRYIRLTELSPPILDMVDDKRIAFNPAVELSYLTEEEQQALYDTMESEDCTPSLAQAQRMKKLSQDGRLNVDVIFSILTEEKPNQKEKLTIQRERIDRFFPKEYSEKQKEELIIQLLESWYKKRQREQER</sequence>
<dbReference type="InterPro" id="IPR036086">
    <property type="entry name" value="ParB/Sulfiredoxin_sf"/>
</dbReference>
<dbReference type="SUPFAM" id="SSF109709">
    <property type="entry name" value="KorB DNA-binding domain-like"/>
    <property type="match status" value="1"/>
</dbReference>
<dbReference type="NCBIfam" id="TIGR00180">
    <property type="entry name" value="parB_part"/>
    <property type="match status" value="1"/>
</dbReference>
<dbReference type="Gene3D" id="3.90.1530.30">
    <property type="match status" value="1"/>
</dbReference>
<dbReference type="EMBL" id="MYFO01000016">
    <property type="protein sequence ID" value="TFE86942.1"/>
    <property type="molecule type" value="Genomic_DNA"/>
</dbReference>
<dbReference type="InterPro" id="IPR041468">
    <property type="entry name" value="HTH_ParB/Spo0J"/>
</dbReference>
<dbReference type="SUPFAM" id="SSF110849">
    <property type="entry name" value="ParB/Sulfiredoxin"/>
    <property type="match status" value="1"/>
</dbReference>
<dbReference type="Gene3D" id="1.10.10.2830">
    <property type="match status" value="1"/>
</dbReference>
<evidence type="ECO:0000259" key="3">
    <source>
        <dbReference type="SMART" id="SM00470"/>
    </source>
</evidence>
<feature type="domain" description="ParB-like N-terminal" evidence="3">
    <location>
        <begin position="29"/>
        <end position="119"/>
    </location>
</feature>
<keyword evidence="2" id="KW-0159">Chromosome partition</keyword>
<comment type="similarity">
    <text evidence="1">Belongs to the ParB family.</text>
</comment>
<evidence type="ECO:0000313" key="5">
    <source>
        <dbReference type="Proteomes" id="UP000298246"/>
    </source>
</evidence>
<name>A0A4Y8Q0T3_9BACL</name>
<dbReference type="AlphaFoldDB" id="A0A4Y8Q0T3"/>
<dbReference type="InterPro" id="IPR050336">
    <property type="entry name" value="Chromosome_partition/occlusion"/>
</dbReference>
<dbReference type="PANTHER" id="PTHR33375">
    <property type="entry name" value="CHROMOSOME-PARTITIONING PROTEIN PARB-RELATED"/>
    <property type="match status" value="1"/>
</dbReference>
<dbReference type="Pfam" id="PF17762">
    <property type="entry name" value="HTH_ParB"/>
    <property type="match status" value="1"/>
</dbReference>
<dbReference type="InterPro" id="IPR003115">
    <property type="entry name" value="ParB_N"/>
</dbReference>
<accession>A0A4Y8Q0T3</accession>
<proteinExistence type="inferred from homology"/>
<dbReference type="InterPro" id="IPR004437">
    <property type="entry name" value="ParB/RepB/Spo0J"/>
</dbReference>
<dbReference type="Pfam" id="PF02195">
    <property type="entry name" value="ParB_N"/>
    <property type="match status" value="1"/>
</dbReference>
<comment type="caution">
    <text evidence="4">The sequence shown here is derived from an EMBL/GenBank/DDBJ whole genome shotgun (WGS) entry which is preliminary data.</text>
</comment>
<reference evidence="4 5" key="1">
    <citation type="submission" date="2017-03" db="EMBL/GenBank/DDBJ databases">
        <title>Isolation of Levoglucosan Utilizing Bacteria.</title>
        <authorList>
            <person name="Arya A.S."/>
        </authorList>
    </citation>
    <scope>NUCLEOTIDE SEQUENCE [LARGE SCALE GENOMIC DNA]</scope>
    <source>
        <strain evidence="4 5">MEC069</strain>
    </source>
</reference>
<dbReference type="OrthoDB" id="9771505at2"/>
<organism evidence="4 5">
    <name type="scientific">Paenibacillus athensensis</name>
    <dbReference type="NCBI Taxonomy" id="1967502"/>
    <lineage>
        <taxon>Bacteria</taxon>
        <taxon>Bacillati</taxon>
        <taxon>Bacillota</taxon>
        <taxon>Bacilli</taxon>
        <taxon>Bacillales</taxon>
        <taxon>Paenibacillaceae</taxon>
        <taxon>Paenibacillus</taxon>
    </lineage>
</organism>
<gene>
    <name evidence="4" type="ORF">B5M42_13360</name>
</gene>
<dbReference type="SMART" id="SM00470">
    <property type="entry name" value="ParB"/>
    <property type="match status" value="1"/>
</dbReference>
<dbReference type="Proteomes" id="UP000298246">
    <property type="component" value="Unassembled WGS sequence"/>
</dbReference>
<dbReference type="GO" id="GO:0003677">
    <property type="term" value="F:DNA binding"/>
    <property type="evidence" value="ECO:0007669"/>
    <property type="project" value="InterPro"/>
</dbReference>
<evidence type="ECO:0000313" key="4">
    <source>
        <dbReference type="EMBL" id="TFE86942.1"/>
    </source>
</evidence>
<evidence type="ECO:0000256" key="2">
    <source>
        <dbReference type="ARBA" id="ARBA00022829"/>
    </source>
</evidence>
<dbReference type="RefSeq" id="WP_134753753.1">
    <property type="nucleotide sequence ID" value="NZ_MYFO02000015.1"/>
</dbReference>
<dbReference type="GO" id="GO:0007059">
    <property type="term" value="P:chromosome segregation"/>
    <property type="evidence" value="ECO:0007669"/>
    <property type="project" value="UniProtKB-KW"/>
</dbReference>